<organism evidence="3 4">
    <name type="scientific">Lentinus brumalis</name>
    <dbReference type="NCBI Taxonomy" id="2498619"/>
    <lineage>
        <taxon>Eukaryota</taxon>
        <taxon>Fungi</taxon>
        <taxon>Dikarya</taxon>
        <taxon>Basidiomycota</taxon>
        <taxon>Agaricomycotina</taxon>
        <taxon>Agaricomycetes</taxon>
        <taxon>Polyporales</taxon>
        <taxon>Polyporaceae</taxon>
        <taxon>Lentinus</taxon>
    </lineage>
</organism>
<dbReference type="Proteomes" id="UP000256964">
    <property type="component" value="Unassembled WGS sequence"/>
</dbReference>
<evidence type="ECO:0000313" key="4">
    <source>
        <dbReference type="Proteomes" id="UP000256964"/>
    </source>
</evidence>
<evidence type="ECO:0000313" key="3">
    <source>
        <dbReference type="EMBL" id="RDX46416.1"/>
    </source>
</evidence>
<dbReference type="InterPro" id="IPR013902">
    <property type="entry name" value="Mug135-like_C"/>
</dbReference>
<dbReference type="STRING" id="139420.A0A371D1K2"/>
<dbReference type="Pfam" id="PF08593">
    <property type="entry name" value="Mug135_C"/>
    <property type="match status" value="1"/>
</dbReference>
<reference evidence="3 4" key="1">
    <citation type="journal article" date="2018" name="Biotechnol. Biofuels">
        <title>Integrative visual omics of the white-rot fungus Polyporus brumalis exposes the biotechnological potential of its oxidative enzymes for delignifying raw plant biomass.</title>
        <authorList>
            <person name="Miyauchi S."/>
            <person name="Rancon A."/>
            <person name="Drula E."/>
            <person name="Hage H."/>
            <person name="Chaduli D."/>
            <person name="Favel A."/>
            <person name="Grisel S."/>
            <person name="Henrissat B."/>
            <person name="Herpoel-Gimbert I."/>
            <person name="Ruiz-Duenas F.J."/>
            <person name="Chevret D."/>
            <person name="Hainaut M."/>
            <person name="Lin J."/>
            <person name="Wang M."/>
            <person name="Pangilinan J."/>
            <person name="Lipzen A."/>
            <person name="Lesage-Meessen L."/>
            <person name="Navarro D."/>
            <person name="Riley R."/>
            <person name="Grigoriev I.V."/>
            <person name="Zhou S."/>
            <person name="Raouche S."/>
            <person name="Rosso M.N."/>
        </authorList>
    </citation>
    <scope>NUCLEOTIDE SEQUENCE [LARGE SCALE GENOMIC DNA]</scope>
    <source>
        <strain evidence="3 4">BRFM 1820</strain>
    </source>
</reference>
<accession>A0A371D1K2</accession>
<dbReference type="AlphaFoldDB" id="A0A371D1K2"/>
<proteinExistence type="inferred from homology"/>
<dbReference type="OrthoDB" id="2757732at2759"/>
<sequence>MDDLESWLSARLDALEQRMTGRIDDLCEKVDDIHVRLSQVEELAMKTHISRAKFDNSRREDLIEVPFPDGTPPWNREVDGPDNTGRVVLPALDTIQAVATLTTAQTYGYFRGYWPGEPLPSVRKDCKRMIFTAIGCRMDGLLVDMD</sequence>
<comment type="similarity">
    <text evidence="1">Belongs to the UPF0612 family.</text>
</comment>
<evidence type="ECO:0000259" key="2">
    <source>
        <dbReference type="Pfam" id="PF08593"/>
    </source>
</evidence>
<evidence type="ECO:0000256" key="1">
    <source>
        <dbReference type="ARBA" id="ARBA00005788"/>
    </source>
</evidence>
<protein>
    <recommendedName>
        <fullName evidence="2">Mug135-like C-terminal domain-containing protein</fullName>
    </recommendedName>
</protein>
<name>A0A371D1K2_9APHY</name>
<gene>
    <name evidence="3" type="ORF">OH76DRAFT_1558423</name>
</gene>
<feature type="domain" description="Mug135-like C-terminal" evidence="2">
    <location>
        <begin position="56"/>
        <end position="137"/>
    </location>
</feature>
<dbReference type="EMBL" id="KZ857427">
    <property type="protein sequence ID" value="RDX46416.1"/>
    <property type="molecule type" value="Genomic_DNA"/>
</dbReference>
<keyword evidence="4" id="KW-1185">Reference proteome</keyword>